<dbReference type="AlphaFoldDB" id="A0A8T3CMD0"/>
<evidence type="ECO:0000313" key="2">
    <source>
        <dbReference type="Proteomes" id="UP000829720"/>
    </source>
</evidence>
<accession>A0A8T3CMD0</accession>
<protein>
    <submittedName>
        <fullName evidence="1">Uncharacterized protein</fullName>
    </submittedName>
</protein>
<dbReference type="EMBL" id="JAERUA010000021">
    <property type="protein sequence ID" value="KAI1884990.1"/>
    <property type="molecule type" value="Genomic_DNA"/>
</dbReference>
<proteinExistence type="predicted"/>
<name>A0A8T3CMD0_9TELE</name>
<reference evidence="1" key="1">
    <citation type="submission" date="2021-01" db="EMBL/GenBank/DDBJ databases">
        <authorList>
            <person name="Zahm M."/>
            <person name="Roques C."/>
            <person name="Cabau C."/>
            <person name="Klopp C."/>
            <person name="Donnadieu C."/>
            <person name="Jouanno E."/>
            <person name="Lampietro C."/>
            <person name="Louis A."/>
            <person name="Herpin A."/>
            <person name="Echchiki A."/>
            <person name="Berthelot C."/>
            <person name="Parey E."/>
            <person name="Roest-Crollius H."/>
            <person name="Braasch I."/>
            <person name="Postlethwait J."/>
            <person name="Bobe J."/>
            <person name="Montfort J."/>
            <person name="Bouchez O."/>
            <person name="Begum T."/>
            <person name="Mejri S."/>
            <person name="Adams A."/>
            <person name="Chen W.-J."/>
            <person name="Guiguen Y."/>
        </authorList>
    </citation>
    <scope>NUCLEOTIDE SEQUENCE</scope>
    <source>
        <tissue evidence="1">Blood</tissue>
    </source>
</reference>
<dbReference type="Proteomes" id="UP000829720">
    <property type="component" value="Unassembled WGS sequence"/>
</dbReference>
<gene>
    <name evidence="1" type="ORF">AGOR_G00215580</name>
</gene>
<organism evidence="1 2">
    <name type="scientific">Albula goreensis</name>
    <dbReference type="NCBI Taxonomy" id="1534307"/>
    <lineage>
        <taxon>Eukaryota</taxon>
        <taxon>Metazoa</taxon>
        <taxon>Chordata</taxon>
        <taxon>Craniata</taxon>
        <taxon>Vertebrata</taxon>
        <taxon>Euteleostomi</taxon>
        <taxon>Actinopterygii</taxon>
        <taxon>Neopterygii</taxon>
        <taxon>Teleostei</taxon>
        <taxon>Albuliformes</taxon>
        <taxon>Albulidae</taxon>
        <taxon>Albula</taxon>
    </lineage>
</organism>
<comment type="caution">
    <text evidence="1">The sequence shown here is derived from an EMBL/GenBank/DDBJ whole genome shotgun (WGS) entry which is preliminary data.</text>
</comment>
<dbReference type="OrthoDB" id="3221276at2759"/>
<keyword evidence="2" id="KW-1185">Reference proteome</keyword>
<sequence length="79" mass="8698">MCAAMGGALQNWRHEFPHTEQLGTNINLPYLTVDASSPKHLNMKLTQGQGQKTGTTECQELQVIDCPRCRAELGTGIWA</sequence>
<evidence type="ECO:0000313" key="1">
    <source>
        <dbReference type="EMBL" id="KAI1884990.1"/>
    </source>
</evidence>